<dbReference type="InterPro" id="IPR012337">
    <property type="entry name" value="RNaseH-like_sf"/>
</dbReference>
<dbReference type="InterPro" id="IPR036085">
    <property type="entry name" value="PAZ_dom_sf"/>
</dbReference>
<feature type="region of interest" description="Disordered" evidence="2">
    <location>
        <begin position="222"/>
        <end position="258"/>
    </location>
</feature>
<comment type="caution">
    <text evidence="5">The sequence shown here is derived from an EMBL/GenBank/DDBJ whole genome shotgun (WGS) entry which is preliminary data.</text>
</comment>
<dbReference type="SMART" id="SM00949">
    <property type="entry name" value="PAZ"/>
    <property type="match status" value="1"/>
</dbReference>
<evidence type="ECO:0000259" key="3">
    <source>
        <dbReference type="PROSITE" id="PS50821"/>
    </source>
</evidence>
<dbReference type="InterPro" id="IPR036397">
    <property type="entry name" value="RNaseH_sf"/>
</dbReference>
<evidence type="ECO:0000256" key="1">
    <source>
        <dbReference type="RuleBase" id="RU361178"/>
    </source>
</evidence>
<dbReference type="InterPro" id="IPR003165">
    <property type="entry name" value="Piwi"/>
</dbReference>
<evidence type="ECO:0000313" key="6">
    <source>
        <dbReference type="Proteomes" id="UP001150538"/>
    </source>
</evidence>
<organism evidence="5 6">
    <name type="scientific">Mycoemilia scoparia</name>
    <dbReference type="NCBI Taxonomy" id="417184"/>
    <lineage>
        <taxon>Eukaryota</taxon>
        <taxon>Fungi</taxon>
        <taxon>Fungi incertae sedis</taxon>
        <taxon>Zoopagomycota</taxon>
        <taxon>Kickxellomycotina</taxon>
        <taxon>Kickxellomycetes</taxon>
        <taxon>Kickxellales</taxon>
        <taxon>Kickxellaceae</taxon>
        <taxon>Mycoemilia</taxon>
    </lineage>
</organism>
<name>A0A9W8DU02_9FUNG</name>
<dbReference type="GO" id="GO:0003723">
    <property type="term" value="F:RNA binding"/>
    <property type="evidence" value="ECO:0007669"/>
    <property type="project" value="InterPro"/>
</dbReference>
<comment type="similarity">
    <text evidence="1">Belongs to the argonaute family.</text>
</comment>
<dbReference type="EMBL" id="JANBPU010000062">
    <property type="protein sequence ID" value="KAJ1917762.1"/>
    <property type="molecule type" value="Genomic_DNA"/>
</dbReference>
<accession>A0A9W8DU02</accession>
<dbReference type="PROSITE" id="PS50822">
    <property type="entry name" value="PIWI"/>
    <property type="match status" value="1"/>
</dbReference>
<dbReference type="InterPro" id="IPR003100">
    <property type="entry name" value="PAZ_dom"/>
</dbReference>
<sequence length="1011" mass="112980">MSGHKRYYDGAQTRSRGGRPNRPYRERDRDIGFKQRDFGPQLDFSITNPVIIKANLFPIQTAFTVGSNNDGKPKLMIYQYHVNIDLAISQPAEEDSGHESPTKITIEAKPPPTLKLSSTLCNKIISYVQFKQRSAWPKDMLFVYDGESLLYSNHNICDEETEDGKKYVDILVNENDMDEYNGSIDDQGRVYRPKARSRNFQVHIVMTRLLGDIPTAISKLAGNTQQQGSQPGGSQKSTRQPVDAAPIKSSTRGDSPNLEDFQPIETLCQILDLSCRTVNKASTSLSGCSGNNSSDIVQIKNVIYDTTSPLCEREGLIFIPGFYAKPLVGKSALYMNIHTSIMPIYPSGNLLDVVRAALFKNNPVEKFGPWLIPKNPTHQQGIAATTEDLARLKKYLKGLKVSINRHQKSKTIKKIQGITNESAERSVFELRPKDGTDSPTTKISVANYFKQRYNIILQYPYLPCVKMARGDIFPMELLSVLPNQQYLDALSKTQRDFVISSSAQNPRDKEQSIMRGLGAFNFDRNQSLAILGIKVKQEMVKLNAKILPNPKLWTMGKNQVQINQGTWRLGGGGNYGQFYQGSVLSHWGIIVCNDSRALHTSAIDRFCGSLTVNAARLGMTVEHNRPGIIRYTGAVYPGDSLAFTDQLRQLFQQMCSQMGGKPRFLFIVLPQKNAPIYKDIKAFFELENGIITQCAAQKAVEMCQNAYISNILFKINMKLGGATTALSQESLPGFAENITMVIGLDISHQGPNQSRLDRSTPSFAALTASTNRSATRFRAFVNSQINRGDIVLGIDDLVVKALQSFYSANKKTPERLVIFNDGVSDTQFELITKAEIDAIRRACIRISEDYRPPITFIVCQKGHKVRFFPEASSGNEGLIADRTGNCLPGTLVDSGITSSGYPNFYLLSHPGLKGTSRPNHYFVLVDENNFKPEEIQKMTYNMCYNYGLCTRAVSVPPAIYYSHKAANHMRILCASHLKPPTNTSRPNVVPEDQLVSQFEVHKNIENEMFYI</sequence>
<feature type="compositionally biased region" description="Low complexity" evidence="2">
    <location>
        <begin position="225"/>
        <end position="237"/>
    </location>
</feature>
<dbReference type="Proteomes" id="UP001150538">
    <property type="component" value="Unassembled WGS sequence"/>
</dbReference>
<dbReference type="InterPro" id="IPR032474">
    <property type="entry name" value="Argonaute_N"/>
</dbReference>
<dbReference type="PANTHER" id="PTHR22891">
    <property type="entry name" value="EUKARYOTIC TRANSLATION INITIATION FACTOR 2C"/>
    <property type="match status" value="1"/>
</dbReference>
<dbReference type="Gene3D" id="2.170.260.10">
    <property type="entry name" value="paz domain"/>
    <property type="match status" value="1"/>
</dbReference>
<feature type="domain" description="PAZ" evidence="3">
    <location>
        <begin position="384"/>
        <end position="482"/>
    </location>
</feature>
<dbReference type="PROSITE" id="PS50821">
    <property type="entry name" value="PAZ"/>
    <property type="match status" value="1"/>
</dbReference>
<reference evidence="5" key="1">
    <citation type="submission" date="2022-07" db="EMBL/GenBank/DDBJ databases">
        <title>Phylogenomic reconstructions and comparative analyses of Kickxellomycotina fungi.</title>
        <authorList>
            <person name="Reynolds N.K."/>
            <person name="Stajich J.E."/>
            <person name="Barry K."/>
            <person name="Grigoriev I.V."/>
            <person name="Crous P."/>
            <person name="Smith M.E."/>
        </authorList>
    </citation>
    <scope>NUCLEOTIDE SEQUENCE</scope>
    <source>
        <strain evidence="5">NBRC 100468</strain>
    </source>
</reference>
<dbReference type="Pfam" id="PF02170">
    <property type="entry name" value="PAZ"/>
    <property type="match status" value="1"/>
</dbReference>
<evidence type="ECO:0000313" key="5">
    <source>
        <dbReference type="EMBL" id="KAJ1917762.1"/>
    </source>
</evidence>
<dbReference type="OrthoDB" id="10252740at2759"/>
<evidence type="ECO:0000259" key="4">
    <source>
        <dbReference type="PROSITE" id="PS50822"/>
    </source>
</evidence>
<feature type="region of interest" description="Disordered" evidence="2">
    <location>
        <begin position="1"/>
        <end position="32"/>
    </location>
</feature>
<dbReference type="SUPFAM" id="SSF101690">
    <property type="entry name" value="PAZ domain"/>
    <property type="match status" value="1"/>
</dbReference>
<dbReference type="CDD" id="cd02846">
    <property type="entry name" value="PAZ_argonaute_like"/>
    <property type="match status" value="1"/>
</dbReference>
<dbReference type="Gene3D" id="3.40.50.2300">
    <property type="match status" value="1"/>
</dbReference>
<feature type="compositionally biased region" description="Basic and acidic residues" evidence="2">
    <location>
        <begin position="23"/>
        <end position="32"/>
    </location>
</feature>
<evidence type="ECO:0000256" key="2">
    <source>
        <dbReference type="SAM" id="MobiDB-lite"/>
    </source>
</evidence>
<gene>
    <name evidence="5" type="ORF">H4219_003016</name>
</gene>
<keyword evidence="6" id="KW-1185">Reference proteome</keyword>
<proteinExistence type="inferred from homology"/>
<dbReference type="AlphaFoldDB" id="A0A9W8DU02"/>
<dbReference type="Pfam" id="PF02171">
    <property type="entry name" value="Piwi"/>
    <property type="match status" value="1"/>
</dbReference>
<dbReference type="Pfam" id="PF16486">
    <property type="entry name" value="ArgoN"/>
    <property type="match status" value="1"/>
</dbReference>
<dbReference type="Gene3D" id="3.30.420.10">
    <property type="entry name" value="Ribonuclease H-like superfamily/Ribonuclease H"/>
    <property type="match status" value="1"/>
</dbReference>
<feature type="domain" description="Piwi" evidence="4">
    <location>
        <begin position="664"/>
        <end position="966"/>
    </location>
</feature>
<protein>
    <submittedName>
        <fullName evidence="5">Uncharacterized protein</fullName>
    </submittedName>
</protein>
<dbReference type="SMART" id="SM00950">
    <property type="entry name" value="Piwi"/>
    <property type="match status" value="1"/>
</dbReference>
<dbReference type="SUPFAM" id="SSF53098">
    <property type="entry name" value="Ribonuclease H-like"/>
    <property type="match status" value="1"/>
</dbReference>